<dbReference type="EMBL" id="FZQA01000002">
    <property type="protein sequence ID" value="SNT71937.1"/>
    <property type="molecule type" value="Genomic_DNA"/>
</dbReference>
<keyword evidence="5" id="KW-0482">Metalloprotease</keyword>
<keyword evidence="2" id="KW-0479">Metal-binding</keyword>
<evidence type="ECO:0000256" key="3">
    <source>
        <dbReference type="ARBA" id="ARBA00022801"/>
    </source>
</evidence>
<organism evidence="7 8">
    <name type="scientific">Amphiplicatus metriothermophilus</name>
    <dbReference type="NCBI Taxonomy" id="1519374"/>
    <lineage>
        <taxon>Bacteria</taxon>
        <taxon>Pseudomonadati</taxon>
        <taxon>Pseudomonadota</taxon>
        <taxon>Alphaproteobacteria</taxon>
        <taxon>Parvularculales</taxon>
        <taxon>Parvularculaceae</taxon>
        <taxon>Amphiplicatus</taxon>
    </lineage>
</organism>
<feature type="domain" description="JAB" evidence="6">
    <location>
        <begin position="12"/>
        <end position="125"/>
    </location>
</feature>
<sequence length="179" mass="19595">MTDTLLLLTPDLHAALWAHLLPEDNHREQAAFLFCRSKAEGGCVALEAIEAAFLKAADFAAQYSDYIELTDECRIGLIKRAHGLGAALAEFHSHPGPWPAAFSPSDRRGLRETVPHMRWRLPGRPYLAVVVAPSGFDALLWSDGEKVPWPLAGIRVAGRVHTPTNASLEGWTNADARPL</sequence>
<dbReference type="AlphaFoldDB" id="A0A239PQD1"/>
<accession>A0A239PQD1</accession>
<keyword evidence="8" id="KW-1185">Reference proteome</keyword>
<evidence type="ECO:0000313" key="8">
    <source>
        <dbReference type="Proteomes" id="UP000198346"/>
    </source>
</evidence>
<gene>
    <name evidence="7" type="ORF">SAMN06297382_0958</name>
</gene>
<keyword evidence="4" id="KW-0862">Zinc</keyword>
<dbReference type="Proteomes" id="UP000198346">
    <property type="component" value="Unassembled WGS sequence"/>
</dbReference>
<evidence type="ECO:0000259" key="6">
    <source>
        <dbReference type="Pfam" id="PF14464"/>
    </source>
</evidence>
<dbReference type="InterPro" id="IPR028090">
    <property type="entry name" value="JAB_dom_prok"/>
</dbReference>
<evidence type="ECO:0000256" key="4">
    <source>
        <dbReference type="ARBA" id="ARBA00022833"/>
    </source>
</evidence>
<name>A0A239PQD1_9PROT</name>
<protein>
    <submittedName>
        <fullName evidence="7">JAB domain-containing protein</fullName>
    </submittedName>
</protein>
<keyword evidence="1" id="KW-0645">Protease</keyword>
<dbReference type="RefSeq" id="WP_089411484.1">
    <property type="nucleotide sequence ID" value="NZ_FZQA01000002.1"/>
</dbReference>
<keyword evidence="3" id="KW-0378">Hydrolase</keyword>
<dbReference type="Pfam" id="PF14464">
    <property type="entry name" value="Prok-JAB"/>
    <property type="match status" value="1"/>
</dbReference>
<proteinExistence type="predicted"/>
<evidence type="ECO:0000313" key="7">
    <source>
        <dbReference type="EMBL" id="SNT71937.1"/>
    </source>
</evidence>
<evidence type="ECO:0000256" key="1">
    <source>
        <dbReference type="ARBA" id="ARBA00022670"/>
    </source>
</evidence>
<dbReference type="GO" id="GO:0008237">
    <property type="term" value="F:metallopeptidase activity"/>
    <property type="evidence" value="ECO:0007669"/>
    <property type="project" value="UniProtKB-KW"/>
</dbReference>
<reference evidence="7 8" key="1">
    <citation type="submission" date="2017-07" db="EMBL/GenBank/DDBJ databases">
        <authorList>
            <person name="Sun Z.S."/>
            <person name="Albrecht U."/>
            <person name="Echele G."/>
            <person name="Lee C.C."/>
        </authorList>
    </citation>
    <scope>NUCLEOTIDE SEQUENCE [LARGE SCALE GENOMIC DNA]</scope>
    <source>
        <strain evidence="7 8">CGMCC 1.12710</strain>
    </source>
</reference>
<dbReference type="GO" id="GO:0006508">
    <property type="term" value="P:proteolysis"/>
    <property type="evidence" value="ECO:0007669"/>
    <property type="project" value="UniProtKB-KW"/>
</dbReference>
<evidence type="ECO:0000256" key="2">
    <source>
        <dbReference type="ARBA" id="ARBA00022723"/>
    </source>
</evidence>
<evidence type="ECO:0000256" key="5">
    <source>
        <dbReference type="ARBA" id="ARBA00023049"/>
    </source>
</evidence>
<dbReference type="OrthoDB" id="8222656at2"/>
<dbReference type="GO" id="GO:0046872">
    <property type="term" value="F:metal ion binding"/>
    <property type="evidence" value="ECO:0007669"/>
    <property type="project" value="UniProtKB-KW"/>
</dbReference>